<dbReference type="PANTHER" id="PTHR30348">
    <property type="entry name" value="UNCHARACTERIZED PROTEIN YECE"/>
    <property type="match status" value="1"/>
</dbReference>
<keyword evidence="2" id="KW-1185">Reference proteome</keyword>
<accession>A0ABS8Y260</accession>
<dbReference type="Proteomes" id="UP001200741">
    <property type="component" value="Unassembled WGS sequence"/>
</dbReference>
<sequence length="241" mass="26033">MAFTVGTAGWSIPAAHAAAFPGDGTHLARYAGVLRGVEINSSFYRPHGPATYERWAASTPAEFRFSVKCPRAISHDARLDGADEALARFIGEASALGPRWAVMLVQTPPSLAWHADTATRFFERVHDRFGGAVVCEPRHASWFTPDVERRLGALRVARVAADPASWPGADLPAGAPSTAYFRWHGSPQRYRSVYDEEWLATRVQALRALAAAPARPDVWAIFDNTASGAALGNALALEALL</sequence>
<organism evidence="1 2">
    <name type="scientific">Pelomonas cellulosilytica</name>
    <dbReference type="NCBI Taxonomy" id="2906762"/>
    <lineage>
        <taxon>Bacteria</taxon>
        <taxon>Pseudomonadati</taxon>
        <taxon>Pseudomonadota</taxon>
        <taxon>Betaproteobacteria</taxon>
        <taxon>Burkholderiales</taxon>
        <taxon>Sphaerotilaceae</taxon>
        <taxon>Roseateles</taxon>
    </lineage>
</organism>
<dbReference type="Gene3D" id="3.20.20.410">
    <property type="entry name" value="Protein of unknown function UPF0759"/>
    <property type="match status" value="1"/>
</dbReference>
<dbReference type="SUPFAM" id="SSF117396">
    <property type="entry name" value="TM1631-like"/>
    <property type="match status" value="1"/>
</dbReference>
<dbReference type="EMBL" id="JAJTWU010000006">
    <property type="protein sequence ID" value="MCE4555930.1"/>
    <property type="molecule type" value="Genomic_DNA"/>
</dbReference>
<reference evidence="1 2" key="1">
    <citation type="submission" date="2021-12" db="EMBL/GenBank/DDBJ databases">
        <title>Genome seq of P8.</title>
        <authorList>
            <person name="Seo T."/>
        </authorList>
    </citation>
    <scope>NUCLEOTIDE SEQUENCE [LARGE SCALE GENOMIC DNA]</scope>
    <source>
        <strain evidence="1 2">P8</strain>
    </source>
</reference>
<dbReference type="InterPro" id="IPR036520">
    <property type="entry name" value="UPF0759_sf"/>
</dbReference>
<dbReference type="Pfam" id="PF01904">
    <property type="entry name" value="DUF72"/>
    <property type="match status" value="1"/>
</dbReference>
<dbReference type="InterPro" id="IPR002763">
    <property type="entry name" value="DUF72"/>
</dbReference>
<proteinExistence type="predicted"/>
<comment type="caution">
    <text evidence="1">The sequence shown here is derived from an EMBL/GenBank/DDBJ whole genome shotgun (WGS) entry which is preliminary data.</text>
</comment>
<dbReference type="RefSeq" id="WP_233372980.1">
    <property type="nucleotide sequence ID" value="NZ_JAJTWU010000006.1"/>
</dbReference>
<evidence type="ECO:0000313" key="2">
    <source>
        <dbReference type="Proteomes" id="UP001200741"/>
    </source>
</evidence>
<dbReference type="PANTHER" id="PTHR30348:SF14">
    <property type="entry name" value="BLR8050 PROTEIN"/>
    <property type="match status" value="1"/>
</dbReference>
<name>A0ABS8Y260_9BURK</name>
<evidence type="ECO:0000313" key="1">
    <source>
        <dbReference type="EMBL" id="MCE4555930.1"/>
    </source>
</evidence>
<gene>
    <name evidence="1" type="ORF">LXT13_16110</name>
</gene>
<protein>
    <submittedName>
        <fullName evidence="1">DUF72 domain-containing protein</fullName>
    </submittedName>
</protein>